<feature type="compositionally biased region" description="Low complexity" evidence="1">
    <location>
        <begin position="399"/>
        <end position="410"/>
    </location>
</feature>
<proteinExistence type="predicted"/>
<sequence>MREPGVGPRGGLTDWYLMNVADMWACLQDHQTDHHWRHVAGWRKVCDLAGQHLDRLRTYRDGLARAWPPETSAAARVYLAELDDLIEQVQHTHDAAAANQSALSAATQALTSTRTELKRIYDEYASKLQQKRAWDETAADPKAAAGSRTSQPPVTDTDLERLNIQARGIMYGLSGELQQAQVMLRQPPPAAPVARQPSDPDAYGGAAGTPVIPPIVPVAIRSPNKSAGKRPTSPVRLAPSPKTPQIGPVLGRAEPALGPNSSNSRAPGTPQVMPNVPSPGIGIPPAPPPAGPGGRPDSARPAQNRPGQIGHPVARGGTRASLPNSGNSPRALPPGGVIGGIPGVGPTQPGSGSTQPRRTNPIGGVIGGGAAGTAPGGAAGSRPRGGRVFNGMQPPSTFGGIPRPGAAGAAETIGAWKDPDQGDCADQQRRWDPDDPWVTDQGVSPVVRPPDEDGPIDPGPAIGFNR</sequence>
<comment type="caution">
    <text evidence="2">The sequence shown here is derived from an EMBL/GenBank/DDBJ whole genome shotgun (WGS) entry which is preliminary data.</text>
</comment>
<evidence type="ECO:0000313" key="3">
    <source>
        <dbReference type="Proteomes" id="UP000608890"/>
    </source>
</evidence>
<dbReference type="AlphaFoldDB" id="A0A917X401"/>
<feature type="compositionally biased region" description="Gly residues" evidence="1">
    <location>
        <begin position="364"/>
        <end position="379"/>
    </location>
</feature>
<dbReference type="Proteomes" id="UP000608890">
    <property type="component" value="Unassembled WGS sequence"/>
</dbReference>
<gene>
    <name evidence="2" type="ORF">GCM10011608_54850</name>
</gene>
<reference evidence="2" key="2">
    <citation type="submission" date="2020-09" db="EMBL/GenBank/DDBJ databases">
        <authorList>
            <person name="Sun Q."/>
            <person name="Zhou Y."/>
        </authorList>
    </citation>
    <scope>NUCLEOTIDE SEQUENCE</scope>
    <source>
        <strain evidence="2">CGMCC 4.7312</strain>
    </source>
</reference>
<keyword evidence="3" id="KW-1185">Reference proteome</keyword>
<evidence type="ECO:0000256" key="1">
    <source>
        <dbReference type="SAM" id="MobiDB-lite"/>
    </source>
</evidence>
<feature type="region of interest" description="Disordered" evidence="1">
    <location>
        <begin position="188"/>
        <end position="466"/>
    </location>
</feature>
<feature type="compositionally biased region" description="Pro residues" evidence="1">
    <location>
        <begin position="282"/>
        <end position="291"/>
    </location>
</feature>
<accession>A0A917X401</accession>
<feature type="region of interest" description="Disordered" evidence="1">
    <location>
        <begin position="131"/>
        <end position="155"/>
    </location>
</feature>
<feature type="compositionally biased region" description="Polar residues" evidence="1">
    <location>
        <begin position="348"/>
        <end position="358"/>
    </location>
</feature>
<dbReference type="EMBL" id="BMNB01000038">
    <property type="protein sequence ID" value="GGM62706.1"/>
    <property type="molecule type" value="Genomic_DNA"/>
</dbReference>
<name>A0A917X401_9ACTN</name>
<organism evidence="2 3">
    <name type="scientific">Micromonospora sonchi</name>
    <dbReference type="NCBI Taxonomy" id="1763543"/>
    <lineage>
        <taxon>Bacteria</taxon>
        <taxon>Bacillati</taxon>
        <taxon>Actinomycetota</taxon>
        <taxon>Actinomycetes</taxon>
        <taxon>Micromonosporales</taxon>
        <taxon>Micromonosporaceae</taxon>
        <taxon>Micromonospora</taxon>
    </lineage>
</organism>
<protein>
    <submittedName>
        <fullName evidence="2">Uncharacterized protein</fullName>
    </submittedName>
</protein>
<reference evidence="2" key="1">
    <citation type="journal article" date="2014" name="Int. J. Syst. Evol. Microbiol.">
        <title>Complete genome sequence of Corynebacterium casei LMG S-19264T (=DSM 44701T), isolated from a smear-ripened cheese.</title>
        <authorList>
            <consortium name="US DOE Joint Genome Institute (JGI-PGF)"/>
            <person name="Walter F."/>
            <person name="Albersmeier A."/>
            <person name="Kalinowski J."/>
            <person name="Ruckert C."/>
        </authorList>
    </citation>
    <scope>NUCLEOTIDE SEQUENCE</scope>
    <source>
        <strain evidence="2">CGMCC 4.7312</strain>
    </source>
</reference>
<evidence type="ECO:0000313" key="2">
    <source>
        <dbReference type="EMBL" id="GGM62706.1"/>
    </source>
</evidence>